<feature type="compositionally biased region" description="Polar residues" evidence="4">
    <location>
        <begin position="83"/>
        <end position="92"/>
    </location>
</feature>
<dbReference type="GO" id="GO:0005634">
    <property type="term" value="C:nucleus"/>
    <property type="evidence" value="ECO:0007669"/>
    <property type="project" value="TreeGrafter"/>
</dbReference>
<accession>A0AAN7ZVD8</accession>
<evidence type="ECO:0000259" key="5">
    <source>
        <dbReference type="SMART" id="SM00906"/>
    </source>
</evidence>
<keyword evidence="3" id="KW-0539">Nucleus</keyword>
<protein>
    <recommendedName>
        <fullName evidence="5">Xylanolytic transcriptional activator regulatory domain-containing protein</fullName>
    </recommendedName>
</protein>
<feature type="compositionally biased region" description="Basic and acidic residues" evidence="4">
    <location>
        <begin position="137"/>
        <end position="148"/>
    </location>
</feature>
<sequence>MERRAQVAEARLAEKGEDAATARQSPDLHAHEVPTFDESESTTVDAGLTDQLSPTDDKRWQREFVASARVLDAAGHRAFLEAPNTNWQNSNEHNAEDGISNIPSYGDAFDNNVNLLAHELEAPPTEADDFSWDEQSSADRPESRHDDTVVFDDDETSAIDGMASLSVEDKGAGYLGVASGAAMLRLLLPDAEHRRPLKRSPRAGHQSMSETELDVQDQGWVPTPVFVTRDIAGIDLDAAINSYFSLYHVSYPIVHEASFRAQYAQVIARPSGRSWNALAYMIGAIGLFTTGSGGATRDADLFEAAKANMTLDSLESGNLSLVQTLILMSNYLQKRNKPNSGYNYLGLALHMAMGIGLHKEFHNWRIAPLSMEIRRRVWYCLQVFAVGAMITFGRPLSWPKHGIEVTLPLNIDDRDLTNVSASLPPPRPGITTYSSVSVQARFHLATNDIYSKVISVNFPTSAELVRLDDERIEPWRVSWFSDETAVTPKFMLARRIMEWRYRNFRVIMYRPFVIRHVLQLRTGTPLAPVDSATSIAIQRCLHEAKESINSIYGYWMSSSHNRMSAWYALYHLFQASLIPVMCLRNDPTSDEASDWRSQIQSVLTLLNSMQAVNPASKECRQIIMRLCAGFLDLNGGPGDFGDDFSTLPVEESPQTQLSGVYSMMWPSANTAESDVFMQDHNWSALFSDLPTNSAFGDETTQDTFWE</sequence>
<evidence type="ECO:0000313" key="6">
    <source>
        <dbReference type="EMBL" id="KAK5690832.1"/>
    </source>
</evidence>
<gene>
    <name evidence="6" type="ORF">LTR97_011993</name>
</gene>
<dbReference type="EMBL" id="JAVRQU010000023">
    <property type="protein sequence ID" value="KAK5690832.1"/>
    <property type="molecule type" value="Genomic_DNA"/>
</dbReference>
<dbReference type="PANTHER" id="PTHR47424">
    <property type="entry name" value="REGULATORY PROTEIN GAL4"/>
    <property type="match status" value="1"/>
</dbReference>
<feature type="region of interest" description="Disordered" evidence="4">
    <location>
        <begin position="124"/>
        <end position="151"/>
    </location>
</feature>
<evidence type="ECO:0000256" key="1">
    <source>
        <dbReference type="ARBA" id="ARBA00023015"/>
    </source>
</evidence>
<keyword evidence="1" id="KW-0805">Transcription regulation</keyword>
<dbReference type="Pfam" id="PF04082">
    <property type="entry name" value="Fungal_trans"/>
    <property type="match status" value="1"/>
</dbReference>
<feature type="region of interest" description="Disordered" evidence="4">
    <location>
        <begin position="82"/>
        <end position="103"/>
    </location>
</feature>
<feature type="region of interest" description="Disordered" evidence="4">
    <location>
        <begin position="1"/>
        <end position="55"/>
    </location>
</feature>
<evidence type="ECO:0000256" key="3">
    <source>
        <dbReference type="ARBA" id="ARBA00023242"/>
    </source>
</evidence>
<dbReference type="GO" id="GO:0008270">
    <property type="term" value="F:zinc ion binding"/>
    <property type="evidence" value="ECO:0007669"/>
    <property type="project" value="InterPro"/>
</dbReference>
<dbReference type="SMART" id="SM00906">
    <property type="entry name" value="Fungal_trans"/>
    <property type="match status" value="1"/>
</dbReference>
<dbReference type="InterPro" id="IPR007219">
    <property type="entry name" value="XnlR_reg_dom"/>
</dbReference>
<comment type="caution">
    <text evidence="6">The sequence shown here is derived from an EMBL/GenBank/DDBJ whole genome shotgun (WGS) entry which is preliminary data.</text>
</comment>
<evidence type="ECO:0000313" key="7">
    <source>
        <dbReference type="Proteomes" id="UP001310594"/>
    </source>
</evidence>
<proteinExistence type="predicted"/>
<feature type="domain" description="Xylanolytic transcriptional activator regulatory" evidence="5">
    <location>
        <begin position="341"/>
        <end position="414"/>
    </location>
</feature>
<evidence type="ECO:0000256" key="4">
    <source>
        <dbReference type="SAM" id="MobiDB-lite"/>
    </source>
</evidence>
<dbReference type="Proteomes" id="UP001310594">
    <property type="component" value="Unassembled WGS sequence"/>
</dbReference>
<evidence type="ECO:0000256" key="2">
    <source>
        <dbReference type="ARBA" id="ARBA00023163"/>
    </source>
</evidence>
<keyword evidence="2" id="KW-0804">Transcription</keyword>
<reference evidence="6" key="1">
    <citation type="submission" date="2023-08" db="EMBL/GenBank/DDBJ databases">
        <title>Black Yeasts Isolated from many extreme environments.</title>
        <authorList>
            <person name="Coleine C."/>
            <person name="Stajich J.E."/>
            <person name="Selbmann L."/>
        </authorList>
    </citation>
    <scope>NUCLEOTIDE SEQUENCE</scope>
    <source>
        <strain evidence="6">CCFEE 5810</strain>
    </source>
</reference>
<dbReference type="GO" id="GO:0000978">
    <property type="term" value="F:RNA polymerase II cis-regulatory region sequence-specific DNA binding"/>
    <property type="evidence" value="ECO:0007669"/>
    <property type="project" value="TreeGrafter"/>
</dbReference>
<feature type="compositionally biased region" description="Basic and acidic residues" evidence="4">
    <location>
        <begin position="1"/>
        <end position="34"/>
    </location>
</feature>
<dbReference type="GO" id="GO:0000435">
    <property type="term" value="P:positive regulation of transcription from RNA polymerase II promoter by galactose"/>
    <property type="evidence" value="ECO:0007669"/>
    <property type="project" value="TreeGrafter"/>
</dbReference>
<dbReference type="PANTHER" id="PTHR47424:SF2">
    <property type="entry name" value="TRANSCRIPTION FACTOR DOMAIN-CONTAINING PROTEIN-RELATED"/>
    <property type="match status" value="1"/>
</dbReference>
<dbReference type="InterPro" id="IPR051127">
    <property type="entry name" value="Fungal_SecMet_Regulators"/>
</dbReference>
<dbReference type="GO" id="GO:0006351">
    <property type="term" value="P:DNA-templated transcription"/>
    <property type="evidence" value="ECO:0007669"/>
    <property type="project" value="InterPro"/>
</dbReference>
<dbReference type="CDD" id="cd12148">
    <property type="entry name" value="fungal_TF_MHR"/>
    <property type="match status" value="1"/>
</dbReference>
<dbReference type="GO" id="GO:0000981">
    <property type="term" value="F:DNA-binding transcription factor activity, RNA polymerase II-specific"/>
    <property type="evidence" value="ECO:0007669"/>
    <property type="project" value="TreeGrafter"/>
</dbReference>
<name>A0AAN7ZVD8_9PEZI</name>
<dbReference type="AlphaFoldDB" id="A0AAN7ZVD8"/>
<organism evidence="6 7">
    <name type="scientific">Elasticomyces elasticus</name>
    <dbReference type="NCBI Taxonomy" id="574655"/>
    <lineage>
        <taxon>Eukaryota</taxon>
        <taxon>Fungi</taxon>
        <taxon>Dikarya</taxon>
        <taxon>Ascomycota</taxon>
        <taxon>Pezizomycotina</taxon>
        <taxon>Dothideomycetes</taxon>
        <taxon>Dothideomycetidae</taxon>
        <taxon>Mycosphaerellales</taxon>
        <taxon>Teratosphaeriaceae</taxon>
        <taxon>Elasticomyces</taxon>
    </lineage>
</organism>
<feature type="region of interest" description="Disordered" evidence="4">
    <location>
        <begin position="195"/>
        <end position="215"/>
    </location>
</feature>